<gene>
    <name evidence="5" type="ORF">CKO42_11225</name>
</gene>
<comment type="caution">
    <text evidence="5">The sequence shown here is derived from an EMBL/GenBank/DDBJ whole genome shotgun (WGS) entry which is preliminary data.</text>
</comment>
<feature type="chain" id="PRO_5040734193" description="Outer membrane porin, OprD family" evidence="4">
    <location>
        <begin position="26"/>
        <end position="472"/>
    </location>
</feature>
<dbReference type="SUPFAM" id="SSF56935">
    <property type="entry name" value="Porins"/>
    <property type="match status" value="1"/>
</dbReference>
<evidence type="ECO:0000256" key="3">
    <source>
        <dbReference type="ARBA" id="ARBA00022729"/>
    </source>
</evidence>
<name>A0A9X1B4Q7_9GAMM</name>
<protein>
    <recommendedName>
        <fullName evidence="7">Outer membrane porin, OprD family</fullName>
    </recommendedName>
</protein>
<dbReference type="GO" id="GO:0016020">
    <property type="term" value="C:membrane"/>
    <property type="evidence" value="ECO:0007669"/>
    <property type="project" value="InterPro"/>
</dbReference>
<keyword evidence="6" id="KW-1185">Reference proteome</keyword>
<evidence type="ECO:0000313" key="5">
    <source>
        <dbReference type="EMBL" id="MBK1618991.1"/>
    </source>
</evidence>
<dbReference type="GO" id="GO:0015288">
    <property type="term" value="F:porin activity"/>
    <property type="evidence" value="ECO:0007669"/>
    <property type="project" value="TreeGrafter"/>
</dbReference>
<sequence length="472" mass="50867">MTMLRQIGIAAMGLSVGLGSAGAGAYELKFQGNDYGELKGRIRAMSILTAKDNGWDPSSGNAYSAMLSYKSPSWNGFNFNTAAYLNGDIFGSTDFDPKVGEERTARGMFLNDTGAQKGQLTNVNLTFGNKHLYAFGGRGQIDTPLTTNTYNLVPNSYTALRAGAKPIEGLDISLGQITQMSFGTRAMTDWGFIGEATGTAGVAQAPNQSGLGQAEFFNLGQIALGPRAENISGLTVASISYAGLPHTKLSLWNYYTQDISNSVYFDVDAKIPLSKMKLDLGAQYLRQDDVGDGTKGIQGGPSIQANFGDGNLDYNLFGLKAGLIGPKKKWTAHVMWNQSDGDTAFFNAFGGDPAYTSSIFSRNAYRQDVNAWGLRASYEIIPGLRFMAAYFDYGKSETIGAVPNVTPAAVPTSNADELDLVLTYKPKQVKGLTIRTFYVARTSEYDGFVNPVTGNKADATMSHWRLIATYSF</sequence>
<dbReference type="EMBL" id="NRRY01000016">
    <property type="protein sequence ID" value="MBK1618991.1"/>
    <property type="molecule type" value="Genomic_DNA"/>
</dbReference>
<feature type="signal peptide" evidence="4">
    <location>
        <begin position="1"/>
        <end position="25"/>
    </location>
</feature>
<dbReference type="PANTHER" id="PTHR34596:SF2">
    <property type="entry name" value="CHITOPORIN"/>
    <property type="match status" value="1"/>
</dbReference>
<dbReference type="InterPro" id="IPR023614">
    <property type="entry name" value="Porin_dom_sf"/>
</dbReference>
<evidence type="ECO:0000313" key="6">
    <source>
        <dbReference type="Proteomes" id="UP001138768"/>
    </source>
</evidence>
<dbReference type="Pfam" id="PF03573">
    <property type="entry name" value="OprD"/>
    <property type="match status" value="1"/>
</dbReference>
<evidence type="ECO:0000256" key="1">
    <source>
        <dbReference type="ARBA" id="ARBA00009075"/>
    </source>
</evidence>
<keyword evidence="3 4" id="KW-0732">Signal</keyword>
<evidence type="ECO:0000256" key="4">
    <source>
        <dbReference type="SAM" id="SignalP"/>
    </source>
</evidence>
<accession>A0A9X1B4Q7</accession>
<dbReference type="Gene3D" id="2.40.160.10">
    <property type="entry name" value="Porin"/>
    <property type="match status" value="1"/>
</dbReference>
<reference evidence="5 6" key="1">
    <citation type="journal article" date="2020" name="Microorganisms">
        <title>Osmotic Adaptation and Compatible Solute Biosynthesis of Phototrophic Bacteria as Revealed from Genome Analyses.</title>
        <authorList>
            <person name="Imhoff J.F."/>
            <person name="Rahn T."/>
            <person name="Kunzel S."/>
            <person name="Keller A."/>
            <person name="Neulinger S.C."/>
        </authorList>
    </citation>
    <scope>NUCLEOTIDE SEQUENCE [LARGE SCALE GENOMIC DNA]</scope>
    <source>
        <strain evidence="5 6">DSM 25653</strain>
    </source>
</reference>
<evidence type="ECO:0000256" key="2">
    <source>
        <dbReference type="ARBA" id="ARBA00022448"/>
    </source>
</evidence>
<keyword evidence="2" id="KW-0813">Transport</keyword>
<comment type="similarity">
    <text evidence="1">Belongs to the outer membrane porin (Opr) (TC 1.B.25) family.</text>
</comment>
<proteinExistence type="inferred from homology"/>
<evidence type="ECO:0008006" key="7">
    <source>
        <dbReference type="Google" id="ProtNLM"/>
    </source>
</evidence>
<organism evidence="5 6">
    <name type="scientific">Lamprobacter modestohalophilus</name>
    <dbReference type="NCBI Taxonomy" id="1064514"/>
    <lineage>
        <taxon>Bacteria</taxon>
        <taxon>Pseudomonadati</taxon>
        <taxon>Pseudomonadota</taxon>
        <taxon>Gammaproteobacteria</taxon>
        <taxon>Chromatiales</taxon>
        <taxon>Chromatiaceae</taxon>
        <taxon>Lamprobacter</taxon>
    </lineage>
</organism>
<dbReference type="AlphaFoldDB" id="A0A9X1B4Q7"/>
<dbReference type="PANTHER" id="PTHR34596">
    <property type="entry name" value="CHITOPORIN"/>
    <property type="match status" value="1"/>
</dbReference>
<dbReference type="Proteomes" id="UP001138768">
    <property type="component" value="Unassembled WGS sequence"/>
</dbReference>
<dbReference type="InterPro" id="IPR005318">
    <property type="entry name" value="OM_porin_bac"/>
</dbReference>